<organism evidence="2 3">
    <name type="scientific">Spodoptera exigua</name>
    <name type="common">Beet armyworm</name>
    <name type="synonym">Noctua fulgens</name>
    <dbReference type="NCBI Taxonomy" id="7107"/>
    <lineage>
        <taxon>Eukaryota</taxon>
        <taxon>Metazoa</taxon>
        <taxon>Ecdysozoa</taxon>
        <taxon>Arthropoda</taxon>
        <taxon>Hexapoda</taxon>
        <taxon>Insecta</taxon>
        <taxon>Pterygota</taxon>
        <taxon>Neoptera</taxon>
        <taxon>Endopterygota</taxon>
        <taxon>Lepidoptera</taxon>
        <taxon>Glossata</taxon>
        <taxon>Ditrysia</taxon>
        <taxon>Noctuoidea</taxon>
        <taxon>Noctuidae</taxon>
        <taxon>Amphipyrinae</taxon>
        <taxon>Spodoptera</taxon>
    </lineage>
</organism>
<sequence>MGNQTIAQTIRERRTVRTLSDQPLSIDTIYQLLETASYAPFHSKNEPWQVCIVSSKQERNVFVEKIMASYDRLNIWSTYDPQYVLKAKKRTHEYFLNVPVSLIITAPICEDEIENLEAISAVSAFIQNFQLAAWTENIGVTWRTIPVISDKIFKEAVGVTKQEQIIGLLDITGIDQCVKLPMPKRAPVETWTQQLSDRLSEME</sequence>
<dbReference type="Proteomes" id="UP000648187">
    <property type="component" value="Unassembled WGS sequence"/>
</dbReference>
<keyword evidence="3" id="KW-1185">Reference proteome</keyword>
<dbReference type="GO" id="GO:0140616">
    <property type="term" value="F:iodotyrosine deiodinase activity"/>
    <property type="evidence" value="ECO:0007669"/>
    <property type="project" value="UniProtKB-ARBA"/>
</dbReference>
<feature type="domain" description="Nitroreductase" evidence="1">
    <location>
        <begin position="10"/>
        <end position="169"/>
    </location>
</feature>
<reference evidence="2" key="1">
    <citation type="submission" date="2020-08" db="EMBL/GenBank/DDBJ databases">
        <title>Spodoptera exigua strain:BAW_Kor-Di-RS1 Genome sequencing and assembly.</title>
        <authorList>
            <person name="Kim J."/>
            <person name="Nam H.Y."/>
            <person name="Kwon M."/>
            <person name="Choi J.H."/>
            <person name="Cho S.R."/>
            <person name="Kim G.-H."/>
        </authorList>
    </citation>
    <scope>NUCLEOTIDE SEQUENCE</scope>
    <source>
        <strain evidence="2">BAW_Kor-Di-RS1</strain>
        <tissue evidence="2">Whole-body</tissue>
    </source>
</reference>
<name>A0A835FZM0_SPOEX</name>
<dbReference type="InterPro" id="IPR000415">
    <property type="entry name" value="Nitroreductase-like"/>
</dbReference>
<dbReference type="InterPro" id="IPR052530">
    <property type="entry name" value="NAD(P)H_nitroreductase"/>
</dbReference>
<evidence type="ECO:0000313" key="3">
    <source>
        <dbReference type="Proteomes" id="UP000648187"/>
    </source>
</evidence>
<dbReference type="InterPro" id="IPR029479">
    <property type="entry name" value="Nitroreductase"/>
</dbReference>
<dbReference type="AlphaFoldDB" id="A0A835FZM0"/>
<dbReference type="SUPFAM" id="SSF55469">
    <property type="entry name" value="FMN-dependent nitroreductase-like"/>
    <property type="match status" value="1"/>
</dbReference>
<dbReference type="Gene3D" id="3.40.109.10">
    <property type="entry name" value="NADH Oxidase"/>
    <property type="match status" value="1"/>
</dbReference>
<gene>
    <name evidence="2" type="ORF">HW555_014470</name>
</gene>
<evidence type="ECO:0000259" key="1">
    <source>
        <dbReference type="Pfam" id="PF00881"/>
    </source>
</evidence>
<protein>
    <recommendedName>
        <fullName evidence="1">Nitroreductase domain-containing protein</fullName>
    </recommendedName>
</protein>
<proteinExistence type="predicted"/>
<dbReference type="PANTHER" id="PTHR43821">
    <property type="entry name" value="NAD(P)H NITROREDUCTASE YDJA-RELATED"/>
    <property type="match status" value="1"/>
</dbReference>
<dbReference type="EMBL" id="JACKWZ010001056">
    <property type="protein sequence ID" value="KAF9404183.1"/>
    <property type="molecule type" value="Genomic_DNA"/>
</dbReference>
<dbReference type="PANTHER" id="PTHR43821:SF1">
    <property type="entry name" value="NAD(P)H NITROREDUCTASE YDJA-RELATED"/>
    <property type="match status" value="1"/>
</dbReference>
<accession>A0A835FZM0</accession>
<comment type="caution">
    <text evidence="2">The sequence shown here is derived from an EMBL/GenBank/DDBJ whole genome shotgun (WGS) entry which is preliminary data.</text>
</comment>
<dbReference type="Pfam" id="PF00881">
    <property type="entry name" value="Nitroreductase"/>
    <property type="match status" value="1"/>
</dbReference>
<evidence type="ECO:0000313" key="2">
    <source>
        <dbReference type="EMBL" id="KAF9404183.1"/>
    </source>
</evidence>